<comment type="caution">
    <text evidence="6">The sequence shown here is derived from an EMBL/GenBank/DDBJ whole genome shotgun (WGS) entry which is preliminary data.</text>
</comment>
<dbReference type="EC" id="2.7.7.65" evidence="1"/>
<dbReference type="Pfam" id="PF11563">
    <property type="entry name" value="Protoglobin"/>
    <property type="match status" value="1"/>
</dbReference>
<dbReference type="SUPFAM" id="SSF46458">
    <property type="entry name" value="Globin-like"/>
    <property type="match status" value="1"/>
</dbReference>
<dbReference type="Pfam" id="PF00990">
    <property type="entry name" value="GGDEF"/>
    <property type="match status" value="1"/>
</dbReference>
<accession>A0AAV5NQP3</accession>
<dbReference type="InterPro" id="IPR000160">
    <property type="entry name" value="GGDEF_dom"/>
</dbReference>
<dbReference type="InterPro" id="IPR050469">
    <property type="entry name" value="Diguanylate_Cyclase"/>
</dbReference>
<sequence length="373" mass="42992">MNVTDKSLVEQQKITDSDLKQRMRLFRITDEDLDSRKELRGLIERQLDDIVSTFYKNQTAIPEIANLIGDSGTLQRLISAQKRYILELFSKEIDLEYVENRLRIGLVHKRIGVDPKMYLSAITYLKGVLIRTIDVNFSDELYAKHLGNILLRLIDFDVSLVFDTYIKSMMTELEIERERSDKYVDDLETLVIERTRSLEKITRLDPLTNLLNKRSLDIKANKSFEIAKLKNEPISLIYIDINDFKSFNDSHGHEEGDAILVLVSDCIRSVSRNVDCCFRVGGDEFVVVMPGCTQESAKCNYIPRLEKEIAASREDVTLSIGIAQSGPEDYLPFKSTLHRADKDMYLQKRSKSTHSRDKIPRLVENKSVKNMDN</sequence>
<dbReference type="Gene3D" id="1.10.490.10">
    <property type="entry name" value="Globins"/>
    <property type="match status" value="1"/>
</dbReference>
<dbReference type="InterPro" id="IPR009050">
    <property type="entry name" value="Globin-like_sf"/>
</dbReference>
<protein>
    <recommendedName>
        <fullName evidence="2">Diguanylate cyclase DosC</fullName>
        <ecNumber evidence="1">2.7.7.65</ecNumber>
    </recommendedName>
    <alternativeName>
        <fullName evidence="3">Direct oxygen-sensing cyclase</fullName>
    </alternativeName>
</protein>
<keyword evidence="6" id="KW-0808">Transferase</keyword>
<dbReference type="InterPro" id="IPR012292">
    <property type="entry name" value="Globin/Proto"/>
</dbReference>
<evidence type="ECO:0000256" key="1">
    <source>
        <dbReference type="ARBA" id="ARBA00012528"/>
    </source>
</evidence>
<keyword evidence="7" id="KW-1185">Reference proteome</keyword>
<dbReference type="GO" id="GO:0020037">
    <property type="term" value="F:heme binding"/>
    <property type="evidence" value="ECO:0007669"/>
    <property type="project" value="InterPro"/>
</dbReference>
<dbReference type="InterPro" id="IPR029787">
    <property type="entry name" value="Nucleotide_cyclase"/>
</dbReference>
<dbReference type="GO" id="GO:0016301">
    <property type="term" value="F:kinase activity"/>
    <property type="evidence" value="ECO:0007669"/>
    <property type="project" value="UniProtKB-KW"/>
</dbReference>
<dbReference type="Gene3D" id="3.30.70.270">
    <property type="match status" value="1"/>
</dbReference>
<keyword evidence="6" id="KW-0418">Kinase</keyword>
<dbReference type="EMBL" id="BSNX01000022">
    <property type="protein sequence ID" value="GLQ72925.1"/>
    <property type="molecule type" value="Genomic_DNA"/>
</dbReference>
<gene>
    <name evidence="6" type="ORF">GCM10007932_22850</name>
</gene>
<evidence type="ECO:0000256" key="3">
    <source>
        <dbReference type="ARBA" id="ARBA00029839"/>
    </source>
</evidence>
<name>A0AAV5NQP3_9VIBR</name>
<evidence type="ECO:0000313" key="7">
    <source>
        <dbReference type="Proteomes" id="UP001156690"/>
    </source>
</evidence>
<dbReference type="RefSeq" id="WP_224056069.1">
    <property type="nucleotide sequence ID" value="NZ_AP025145.1"/>
</dbReference>
<evidence type="ECO:0000256" key="2">
    <source>
        <dbReference type="ARBA" id="ARBA00015125"/>
    </source>
</evidence>
<reference evidence="7" key="1">
    <citation type="journal article" date="2019" name="Int. J. Syst. Evol. Microbiol.">
        <title>The Global Catalogue of Microorganisms (GCM) 10K type strain sequencing project: providing services to taxonomists for standard genome sequencing and annotation.</title>
        <authorList>
            <consortium name="The Broad Institute Genomics Platform"/>
            <consortium name="The Broad Institute Genome Sequencing Center for Infectious Disease"/>
            <person name="Wu L."/>
            <person name="Ma J."/>
        </authorList>
    </citation>
    <scope>NUCLEOTIDE SEQUENCE [LARGE SCALE GENOMIC DNA]</scope>
    <source>
        <strain evidence="7">NBRC 15640</strain>
    </source>
</reference>
<dbReference type="GO" id="GO:0052621">
    <property type="term" value="F:diguanylate cyclase activity"/>
    <property type="evidence" value="ECO:0007669"/>
    <property type="project" value="UniProtKB-EC"/>
</dbReference>
<dbReference type="AlphaFoldDB" id="A0AAV5NQP3"/>
<dbReference type="CDD" id="cd01949">
    <property type="entry name" value="GGDEF"/>
    <property type="match status" value="1"/>
</dbReference>
<evidence type="ECO:0000259" key="5">
    <source>
        <dbReference type="PROSITE" id="PS50887"/>
    </source>
</evidence>
<dbReference type="InterPro" id="IPR043128">
    <property type="entry name" value="Rev_trsase/Diguanyl_cyclase"/>
</dbReference>
<dbReference type="NCBIfam" id="TIGR00254">
    <property type="entry name" value="GGDEF"/>
    <property type="match status" value="1"/>
</dbReference>
<dbReference type="SUPFAM" id="SSF55073">
    <property type="entry name" value="Nucleotide cyclase"/>
    <property type="match status" value="1"/>
</dbReference>
<dbReference type="InterPro" id="IPR044398">
    <property type="entry name" value="Globin-sensor_dom"/>
</dbReference>
<dbReference type="PANTHER" id="PTHR45138:SF9">
    <property type="entry name" value="DIGUANYLATE CYCLASE DGCM-RELATED"/>
    <property type="match status" value="1"/>
</dbReference>
<dbReference type="PANTHER" id="PTHR45138">
    <property type="entry name" value="REGULATORY COMPONENTS OF SENSORY TRANSDUCTION SYSTEM"/>
    <property type="match status" value="1"/>
</dbReference>
<feature type="domain" description="GGDEF" evidence="5">
    <location>
        <begin position="232"/>
        <end position="364"/>
    </location>
</feature>
<evidence type="ECO:0000313" key="6">
    <source>
        <dbReference type="EMBL" id="GLQ72925.1"/>
    </source>
</evidence>
<dbReference type="GO" id="GO:0019825">
    <property type="term" value="F:oxygen binding"/>
    <property type="evidence" value="ECO:0007669"/>
    <property type="project" value="InterPro"/>
</dbReference>
<proteinExistence type="predicted"/>
<organism evidence="6 7">
    <name type="scientific">Vibrio penaeicida</name>
    <dbReference type="NCBI Taxonomy" id="104609"/>
    <lineage>
        <taxon>Bacteria</taxon>
        <taxon>Pseudomonadati</taxon>
        <taxon>Pseudomonadota</taxon>
        <taxon>Gammaproteobacteria</taxon>
        <taxon>Vibrionales</taxon>
        <taxon>Vibrionaceae</taxon>
        <taxon>Vibrio</taxon>
    </lineage>
</organism>
<dbReference type="Proteomes" id="UP001156690">
    <property type="component" value="Unassembled WGS sequence"/>
</dbReference>
<comment type="catalytic activity">
    <reaction evidence="4">
        <text>2 GTP = 3',3'-c-di-GMP + 2 diphosphate</text>
        <dbReference type="Rhea" id="RHEA:24898"/>
        <dbReference type="ChEBI" id="CHEBI:33019"/>
        <dbReference type="ChEBI" id="CHEBI:37565"/>
        <dbReference type="ChEBI" id="CHEBI:58805"/>
        <dbReference type="EC" id="2.7.7.65"/>
    </reaction>
</comment>
<dbReference type="SMART" id="SM00267">
    <property type="entry name" value="GGDEF"/>
    <property type="match status" value="1"/>
</dbReference>
<evidence type="ECO:0000256" key="4">
    <source>
        <dbReference type="ARBA" id="ARBA00034247"/>
    </source>
</evidence>
<dbReference type="PROSITE" id="PS50887">
    <property type="entry name" value="GGDEF"/>
    <property type="match status" value="1"/>
</dbReference>